<dbReference type="RefSeq" id="WP_227230866.1">
    <property type="nucleotide sequence ID" value="NZ_JAJCVJ010000002.1"/>
</dbReference>
<gene>
    <name evidence="1" type="ORF">ACFPJ5_16845</name>
</gene>
<sequence>MRRLTTGILAGVIVLTLIGGGLVYAATSCATTMSWDLEVGVDETTVTENGSVAFRGEAGITGSTGQPRVQGVEVVFIGENGTELTAIPLGDFGVNAQKTRNITVTLPERPVRVELRAEQIDADPDSEWSLLGLEWTGEMYRSITVRSSPEPWYC</sequence>
<organism evidence="1 2">
    <name type="scientific">Salinirubrum litoreum</name>
    <dbReference type="NCBI Taxonomy" id="1126234"/>
    <lineage>
        <taxon>Archaea</taxon>
        <taxon>Methanobacteriati</taxon>
        <taxon>Methanobacteriota</taxon>
        <taxon>Stenosarchaea group</taxon>
        <taxon>Halobacteria</taxon>
        <taxon>Halobacteriales</taxon>
        <taxon>Haloferacaceae</taxon>
        <taxon>Salinirubrum</taxon>
    </lineage>
</organism>
<keyword evidence="2" id="KW-1185">Reference proteome</keyword>
<dbReference type="AlphaFoldDB" id="A0ABD5RF41"/>
<evidence type="ECO:0000313" key="2">
    <source>
        <dbReference type="Proteomes" id="UP001596201"/>
    </source>
</evidence>
<proteinExistence type="predicted"/>
<evidence type="ECO:0000313" key="1">
    <source>
        <dbReference type="EMBL" id="MFC5368594.1"/>
    </source>
</evidence>
<dbReference type="Proteomes" id="UP001596201">
    <property type="component" value="Unassembled WGS sequence"/>
</dbReference>
<name>A0ABD5RF41_9EURY</name>
<dbReference type="PROSITE" id="PS51257">
    <property type="entry name" value="PROKAR_LIPOPROTEIN"/>
    <property type="match status" value="1"/>
</dbReference>
<accession>A0ABD5RF41</accession>
<protein>
    <submittedName>
        <fullName evidence="1">Uncharacterized protein</fullName>
    </submittedName>
</protein>
<comment type="caution">
    <text evidence="1">The sequence shown here is derived from an EMBL/GenBank/DDBJ whole genome shotgun (WGS) entry which is preliminary data.</text>
</comment>
<reference evidence="1 2" key="1">
    <citation type="journal article" date="2019" name="Int. J. Syst. Evol. Microbiol.">
        <title>The Global Catalogue of Microorganisms (GCM) 10K type strain sequencing project: providing services to taxonomists for standard genome sequencing and annotation.</title>
        <authorList>
            <consortium name="The Broad Institute Genomics Platform"/>
            <consortium name="The Broad Institute Genome Sequencing Center for Infectious Disease"/>
            <person name="Wu L."/>
            <person name="Ma J."/>
        </authorList>
    </citation>
    <scope>NUCLEOTIDE SEQUENCE [LARGE SCALE GENOMIC DNA]</scope>
    <source>
        <strain evidence="1 2">CGMCC 1.12237</strain>
    </source>
</reference>
<dbReference type="EMBL" id="JBHSKX010000002">
    <property type="protein sequence ID" value="MFC5368594.1"/>
    <property type="molecule type" value="Genomic_DNA"/>
</dbReference>